<reference evidence="2 3" key="1">
    <citation type="journal article" date="2024" name="G3 (Bethesda)">
        <title>Genome assembly of Hibiscus sabdariffa L. provides insights into metabolisms of medicinal natural products.</title>
        <authorList>
            <person name="Kim T."/>
        </authorList>
    </citation>
    <scope>NUCLEOTIDE SEQUENCE [LARGE SCALE GENOMIC DNA]</scope>
    <source>
        <strain evidence="2">TK-2024</strain>
        <tissue evidence="2">Old leaves</tissue>
    </source>
</reference>
<sequence>MLSKSIHAARQGYEGKATYPAVEQPPHEQPSRVMRAKPRYEVQAKETALTQGVGTPRPSKAKIAGRGGTLGNSQQPRTPPSARSGHKMSRNKANRGPGHEGNASSTAIDQPQYEQPQVRAKETARTPGADTPKATVGILTK</sequence>
<dbReference type="EMBL" id="JBBPBM010000064">
    <property type="protein sequence ID" value="KAK8515167.1"/>
    <property type="molecule type" value="Genomic_DNA"/>
</dbReference>
<feature type="compositionally biased region" description="Polar residues" evidence="1">
    <location>
        <begin position="102"/>
        <end position="115"/>
    </location>
</feature>
<evidence type="ECO:0000256" key="1">
    <source>
        <dbReference type="SAM" id="MobiDB-lite"/>
    </source>
</evidence>
<protein>
    <submittedName>
        <fullName evidence="2">Uncharacterized protein</fullName>
    </submittedName>
</protein>
<evidence type="ECO:0000313" key="3">
    <source>
        <dbReference type="Proteomes" id="UP001472677"/>
    </source>
</evidence>
<accession>A0ABR2C6W8</accession>
<name>A0ABR2C6W8_9ROSI</name>
<evidence type="ECO:0000313" key="2">
    <source>
        <dbReference type="EMBL" id="KAK8515167.1"/>
    </source>
</evidence>
<comment type="caution">
    <text evidence="2">The sequence shown here is derived from an EMBL/GenBank/DDBJ whole genome shotgun (WGS) entry which is preliminary data.</text>
</comment>
<dbReference type="Proteomes" id="UP001472677">
    <property type="component" value="Unassembled WGS sequence"/>
</dbReference>
<feature type="compositionally biased region" description="Basic residues" evidence="1">
    <location>
        <begin position="84"/>
        <end position="93"/>
    </location>
</feature>
<proteinExistence type="predicted"/>
<feature type="region of interest" description="Disordered" evidence="1">
    <location>
        <begin position="1"/>
        <end position="141"/>
    </location>
</feature>
<keyword evidence="3" id="KW-1185">Reference proteome</keyword>
<organism evidence="2 3">
    <name type="scientific">Hibiscus sabdariffa</name>
    <name type="common">roselle</name>
    <dbReference type="NCBI Taxonomy" id="183260"/>
    <lineage>
        <taxon>Eukaryota</taxon>
        <taxon>Viridiplantae</taxon>
        <taxon>Streptophyta</taxon>
        <taxon>Embryophyta</taxon>
        <taxon>Tracheophyta</taxon>
        <taxon>Spermatophyta</taxon>
        <taxon>Magnoliopsida</taxon>
        <taxon>eudicotyledons</taxon>
        <taxon>Gunneridae</taxon>
        <taxon>Pentapetalae</taxon>
        <taxon>rosids</taxon>
        <taxon>malvids</taxon>
        <taxon>Malvales</taxon>
        <taxon>Malvaceae</taxon>
        <taxon>Malvoideae</taxon>
        <taxon>Hibiscus</taxon>
    </lineage>
</organism>
<gene>
    <name evidence="2" type="ORF">V6N12_019215</name>
</gene>